<keyword evidence="5" id="KW-0677">Repeat</keyword>
<evidence type="ECO:0000256" key="2">
    <source>
        <dbReference type="ARBA" id="ARBA00006375"/>
    </source>
</evidence>
<keyword evidence="6" id="KW-0999">Mitochondrion inner membrane</keyword>
<dbReference type="GO" id="GO:0005313">
    <property type="term" value="F:L-glutamate transmembrane transporter activity"/>
    <property type="evidence" value="ECO:0007669"/>
    <property type="project" value="TreeGrafter"/>
</dbReference>
<dbReference type="InterPro" id="IPR002067">
    <property type="entry name" value="MCP"/>
</dbReference>
<evidence type="ECO:0000256" key="1">
    <source>
        <dbReference type="ARBA" id="ARBA00004448"/>
    </source>
</evidence>
<comment type="function">
    <text evidence="12">Calcium-dependent mitochondrial aspartate and glutamate carrier. Transport of glutamate in mitochondria is required for mitochondrial transamination reactions and ornithine synthesis. Plays also a role in malate-aspartate NADH shuttle, which is critical for growth on acetate and fatty acids.</text>
</comment>
<comment type="subcellular location">
    <subcellularLocation>
        <location evidence="1">Mitochondrion inner membrane</location>
        <topology evidence="1">Multi-pass membrane protein</topology>
    </subcellularLocation>
</comment>
<keyword evidence="4 15" id="KW-0812">Transmembrane</keyword>
<evidence type="ECO:0000256" key="3">
    <source>
        <dbReference type="ARBA" id="ARBA00022448"/>
    </source>
</evidence>
<dbReference type="Gene3D" id="1.10.238.10">
    <property type="entry name" value="EF-hand"/>
    <property type="match status" value="1"/>
</dbReference>
<keyword evidence="7" id="KW-0106">Calcium</keyword>
<keyword evidence="3" id="KW-0813">Transport</keyword>
<evidence type="ECO:0000313" key="18">
    <source>
        <dbReference type="EMBL" id="OMH82376.1"/>
    </source>
</evidence>
<dbReference type="FunFam" id="1.50.40.10:FF:000004">
    <property type="entry name" value="Calcium-binding mitochondrial carrier protein Aralar1"/>
    <property type="match status" value="1"/>
</dbReference>
<dbReference type="Gene3D" id="1.50.40.10">
    <property type="entry name" value="Mitochondrial carrier domain"/>
    <property type="match status" value="1"/>
</dbReference>
<evidence type="ECO:0000256" key="14">
    <source>
        <dbReference type="ARBA" id="ARBA00082232"/>
    </source>
</evidence>
<dbReference type="PROSITE" id="PS50222">
    <property type="entry name" value="EF_HAND_2"/>
    <property type="match status" value="2"/>
</dbReference>
<dbReference type="GO" id="GO:0043490">
    <property type="term" value="P:malate-aspartate shuttle"/>
    <property type="evidence" value="ECO:0007669"/>
    <property type="project" value="TreeGrafter"/>
</dbReference>
<evidence type="ECO:0000256" key="15">
    <source>
        <dbReference type="PROSITE-ProRule" id="PRU00282"/>
    </source>
</evidence>
<dbReference type="SUPFAM" id="SSF47473">
    <property type="entry name" value="EF-hand"/>
    <property type="match status" value="2"/>
</dbReference>
<dbReference type="GO" id="GO:0005743">
    <property type="term" value="C:mitochondrial inner membrane"/>
    <property type="evidence" value="ECO:0007669"/>
    <property type="project" value="UniProtKB-SubCell"/>
</dbReference>
<dbReference type="InterPro" id="IPR002048">
    <property type="entry name" value="EF_hand_dom"/>
</dbReference>
<evidence type="ECO:0000256" key="7">
    <source>
        <dbReference type="ARBA" id="ARBA00022837"/>
    </source>
</evidence>
<dbReference type="AlphaFoldDB" id="A0A1R1PN34"/>
<dbReference type="PROSITE" id="PS50920">
    <property type="entry name" value="SOLCAR"/>
    <property type="match status" value="3"/>
</dbReference>
<evidence type="ECO:0000256" key="5">
    <source>
        <dbReference type="ARBA" id="ARBA00022737"/>
    </source>
</evidence>
<keyword evidence="10 15" id="KW-0472">Membrane</keyword>
<evidence type="ECO:0000256" key="4">
    <source>
        <dbReference type="ARBA" id="ARBA00022692"/>
    </source>
</evidence>
<evidence type="ECO:0000256" key="8">
    <source>
        <dbReference type="ARBA" id="ARBA00022989"/>
    </source>
</evidence>
<dbReference type="OrthoDB" id="2161at2759"/>
<sequence>MEQKATSKYYTEQFGKYAQYVRQHTEKDKRSGEENVEDTDGDANKQETLLMDKRGFEESFSVLEFSDSEKKKEMLDLLFDLVDVKGQGNISVEDYVEFHKILHKNDAPFEVLYRYFQGGNKRSDEQDGDNASSQDKILIDYKEFKEKASKKFGIFSNENSSQRNIEKAEWEKYFGNKKQITYAEFSELILEVERQAGDYYFKKYDDKQSGYISADDLEKVLKYMAPLRMKKTMVERINGYYQKSGQISYPEYTAMLNLFDKLGVISTVSDHIVKFYKKNSSKISVDQFEQVVMGMGYDNLFSPLELELFFRFIGQNEHSKEIGLEGLQRIAEVSFVNRIGGSKNDDDAAGEEAGVKVKAKADKESRTLAGELAFQAYNFGVGAVAGGVGATAVYPIDLVKTRLQNQRTNVVGQVLYKNGLDCFRKVISNEGPRGLYRGLGPQLIGVAPEKAIKLTVNDFVRTRFTDPTTGEIHVGAEVAAGGIAGACQVVFTNPLEIVKIRLQVQGELLKAAKIDTPVMRYGAVSIVKELGLLGLYKGAAACLLRDIPFSMIYFPTYFHLKRDYYGESDTRPLKKHELLTAGALAGVPAAYLTTPADVIKTRLQVKPTDGQLAYNGMVNAARRIYAEEGFKAFFKGGVQRIIRSSPQFGVTLLCYELIHQHMPFPEQRFSSSPTPTSNPAATPTAIPTPARLTPRDIDLLHAERVLRMVQKFDYRFGSA</sequence>
<feature type="region of interest" description="Disordered" evidence="16">
    <location>
        <begin position="666"/>
        <end position="689"/>
    </location>
</feature>
<dbReference type="Pfam" id="PF00153">
    <property type="entry name" value="Mito_carr"/>
    <property type="match status" value="3"/>
</dbReference>
<comment type="similarity">
    <text evidence="2">Belongs to the mitochondrial carrier (TC 2.A.29) family.</text>
</comment>
<comment type="caution">
    <text evidence="18">The sequence shown here is derived from an EMBL/GenBank/DDBJ whole genome shotgun (WGS) entry which is preliminary data.</text>
</comment>
<dbReference type="GO" id="GO:0005509">
    <property type="term" value="F:calcium ion binding"/>
    <property type="evidence" value="ECO:0007669"/>
    <property type="project" value="InterPro"/>
</dbReference>
<evidence type="ECO:0000256" key="12">
    <source>
        <dbReference type="ARBA" id="ARBA00059916"/>
    </source>
</evidence>
<evidence type="ECO:0000256" key="16">
    <source>
        <dbReference type="SAM" id="MobiDB-lite"/>
    </source>
</evidence>
<feature type="repeat" description="Solcar" evidence="15">
    <location>
        <begin position="472"/>
        <end position="563"/>
    </location>
</feature>
<evidence type="ECO:0000313" key="19">
    <source>
        <dbReference type="Proteomes" id="UP000188320"/>
    </source>
</evidence>
<dbReference type="Pfam" id="PF13202">
    <property type="entry name" value="EF-hand_5"/>
    <property type="match status" value="1"/>
</dbReference>
<reference evidence="19" key="1">
    <citation type="submission" date="2017-01" db="EMBL/GenBank/DDBJ databases">
        <authorList>
            <person name="Wang Y."/>
            <person name="White M."/>
            <person name="Kvist S."/>
            <person name="Moncalvo J.-M."/>
        </authorList>
    </citation>
    <scope>NUCLEOTIDE SEQUENCE [LARGE SCALE GENOMIC DNA]</scope>
    <source>
        <strain evidence="19">COL-18-3</strain>
    </source>
</reference>
<dbReference type="InterPro" id="IPR023395">
    <property type="entry name" value="MCP_dom_sf"/>
</dbReference>
<evidence type="ECO:0000256" key="6">
    <source>
        <dbReference type="ARBA" id="ARBA00022792"/>
    </source>
</evidence>
<evidence type="ECO:0000256" key="9">
    <source>
        <dbReference type="ARBA" id="ARBA00023128"/>
    </source>
</evidence>
<dbReference type="InterPro" id="IPR051028">
    <property type="entry name" value="Mito_Solute_Carrier"/>
</dbReference>
<keyword evidence="9" id="KW-0496">Mitochondrion</keyword>
<name>A0A1R1PN34_ZANCU</name>
<dbReference type="Proteomes" id="UP000188320">
    <property type="component" value="Unassembled WGS sequence"/>
</dbReference>
<dbReference type="SUPFAM" id="SSF103506">
    <property type="entry name" value="Mitochondrial carrier"/>
    <property type="match status" value="1"/>
</dbReference>
<feature type="repeat" description="Solcar" evidence="15">
    <location>
        <begin position="373"/>
        <end position="463"/>
    </location>
</feature>
<protein>
    <recommendedName>
        <fullName evidence="13">Mitochondrial aspartate-glutamate transporter AGC1</fullName>
    </recommendedName>
    <alternativeName>
        <fullName evidence="14">Aspartate-glutamate carrier 1</fullName>
    </alternativeName>
</protein>
<gene>
    <name evidence="18" type="ORF">AX774_g4138</name>
</gene>
<evidence type="ECO:0000259" key="17">
    <source>
        <dbReference type="PROSITE" id="PS50222"/>
    </source>
</evidence>
<feature type="region of interest" description="Disordered" evidence="16">
    <location>
        <begin position="23"/>
        <end position="48"/>
    </location>
</feature>
<feature type="repeat" description="Solcar" evidence="15">
    <location>
        <begin position="573"/>
        <end position="661"/>
    </location>
</feature>
<feature type="compositionally biased region" description="Basic and acidic residues" evidence="16">
    <location>
        <begin position="23"/>
        <end position="33"/>
    </location>
</feature>
<keyword evidence="8" id="KW-1133">Transmembrane helix</keyword>
<dbReference type="InterPro" id="IPR018108">
    <property type="entry name" value="MCP_transmembrane"/>
</dbReference>
<dbReference type="EMBL" id="LSSK01000677">
    <property type="protein sequence ID" value="OMH82376.1"/>
    <property type="molecule type" value="Genomic_DNA"/>
</dbReference>
<feature type="compositionally biased region" description="Low complexity" evidence="16">
    <location>
        <begin position="670"/>
        <end position="689"/>
    </location>
</feature>
<keyword evidence="19" id="KW-1185">Reference proteome</keyword>
<proteinExistence type="inferred from homology"/>
<comment type="subunit">
    <text evidence="11">Homodimer (via N-terminus).</text>
</comment>
<feature type="domain" description="EF-hand" evidence="17">
    <location>
        <begin position="192"/>
        <end position="227"/>
    </location>
</feature>
<evidence type="ECO:0000256" key="10">
    <source>
        <dbReference type="ARBA" id="ARBA00023136"/>
    </source>
</evidence>
<accession>A0A1R1PN34</accession>
<dbReference type="PANTHER" id="PTHR45678:SF9">
    <property type="entry name" value="CALCIUM-BINDING MITOCHONDRIAL CARRIER PROTEIN ARALAR1"/>
    <property type="match status" value="1"/>
</dbReference>
<dbReference type="PRINTS" id="PR00926">
    <property type="entry name" value="MITOCARRIER"/>
</dbReference>
<organism evidence="18 19">
    <name type="scientific">Zancudomyces culisetae</name>
    <name type="common">Gut fungus</name>
    <name type="synonym">Smittium culisetae</name>
    <dbReference type="NCBI Taxonomy" id="1213189"/>
    <lineage>
        <taxon>Eukaryota</taxon>
        <taxon>Fungi</taxon>
        <taxon>Fungi incertae sedis</taxon>
        <taxon>Zoopagomycota</taxon>
        <taxon>Kickxellomycotina</taxon>
        <taxon>Harpellomycetes</taxon>
        <taxon>Harpellales</taxon>
        <taxon>Legeriomycetaceae</taxon>
        <taxon>Zancudomyces</taxon>
    </lineage>
</organism>
<dbReference type="InterPro" id="IPR011992">
    <property type="entry name" value="EF-hand-dom_pair"/>
</dbReference>
<evidence type="ECO:0000256" key="11">
    <source>
        <dbReference type="ARBA" id="ARBA00038674"/>
    </source>
</evidence>
<evidence type="ECO:0000256" key="13">
    <source>
        <dbReference type="ARBA" id="ARBA00073787"/>
    </source>
</evidence>
<dbReference type="PANTHER" id="PTHR45678">
    <property type="entry name" value="MITOCHONDRIAL 2-OXODICARBOXYLATE CARRIER 1-RELATED"/>
    <property type="match status" value="1"/>
</dbReference>
<feature type="domain" description="EF-hand" evidence="17">
    <location>
        <begin position="70"/>
        <end position="105"/>
    </location>
</feature>
<dbReference type="GO" id="GO:0015183">
    <property type="term" value="F:L-aspartate transmembrane transporter activity"/>
    <property type="evidence" value="ECO:0007669"/>
    <property type="project" value="TreeGrafter"/>
</dbReference>